<evidence type="ECO:0000256" key="4">
    <source>
        <dbReference type="ARBA" id="ARBA00022801"/>
    </source>
</evidence>
<gene>
    <name evidence="8" type="ORF">ST47_g4901</name>
</gene>
<dbReference type="Gene3D" id="1.20.120.1080">
    <property type="match status" value="1"/>
</dbReference>
<dbReference type="Pfam" id="PF00271">
    <property type="entry name" value="Helicase_C"/>
    <property type="match status" value="1"/>
</dbReference>
<keyword evidence="9" id="KW-1185">Reference proteome</keyword>
<dbReference type="EC" id="3.6.4.13" evidence="2"/>
<dbReference type="GO" id="GO:0016787">
    <property type="term" value="F:hydrolase activity"/>
    <property type="evidence" value="ECO:0007669"/>
    <property type="project" value="UniProtKB-KW"/>
</dbReference>
<dbReference type="InterPro" id="IPR011709">
    <property type="entry name" value="DEAD-box_helicase_OB_fold"/>
</dbReference>
<dbReference type="Pfam" id="PF00270">
    <property type="entry name" value="DEAD"/>
    <property type="match status" value="1"/>
</dbReference>
<dbReference type="GO" id="GO:0071013">
    <property type="term" value="C:catalytic step 2 spliceosome"/>
    <property type="evidence" value="ECO:0007669"/>
    <property type="project" value="TreeGrafter"/>
</dbReference>
<dbReference type="PANTHER" id="PTHR18934:SF136">
    <property type="entry name" value="ATP-DEPENDENT RNA HELICASE DHX35-RELATED"/>
    <property type="match status" value="1"/>
</dbReference>
<dbReference type="GO" id="GO:0003724">
    <property type="term" value="F:RNA helicase activity"/>
    <property type="evidence" value="ECO:0007669"/>
    <property type="project" value="UniProtKB-EC"/>
</dbReference>
<evidence type="ECO:0000256" key="5">
    <source>
        <dbReference type="ARBA" id="ARBA00022806"/>
    </source>
</evidence>
<dbReference type="InterPro" id="IPR002464">
    <property type="entry name" value="DNA/RNA_helicase_DEAH_CS"/>
</dbReference>
<evidence type="ECO:0000256" key="7">
    <source>
        <dbReference type="ARBA" id="ARBA00047984"/>
    </source>
</evidence>
<keyword evidence="5" id="KW-0347">Helicase</keyword>
<dbReference type="FunFam" id="1.20.120.1080:FF:000020">
    <property type="entry name" value="ATP dependent RNA helicase, putative"/>
    <property type="match status" value="1"/>
</dbReference>
<dbReference type="SMART" id="SM00490">
    <property type="entry name" value="HELICc"/>
    <property type="match status" value="1"/>
</dbReference>
<proteinExistence type="inferred from homology"/>
<dbReference type="PROSITE" id="PS00690">
    <property type="entry name" value="DEAH_ATP_HELICASE"/>
    <property type="match status" value="1"/>
</dbReference>
<evidence type="ECO:0000256" key="2">
    <source>
        <dbReference type="ARBA" id="ARBA00012552"/>
    </source>
</evidence>
<organism evidence="8 9">
    <name type="scientific">Didymella rabiei</name>
    <name type="common">Chickpea ascochyta blight fungus</name>
    <name type="synonym">Mycosphaerella rabiei</name>
    <dbReference type="NCBI Taxonomy" id="5454"/>
    <lineage>
        <taxon>Eukaryota</taxon>
        <taxon>Fungi</taxon>
        <taxon>Dikarya</taxon>
        <taxon>Ascomycota</taxon>
        <taxon>Pezizomycotina</taxon>
        <taxon>Dothideomycetes</taxon>
        <taxon>Pleosporomycetidae</taxon>
        <taxon>Pleosporales</taxon>
        <taxon>Pleosporineae</taxon>
        <taxon>Didymellaceae</taxon>
        <taxon>Ascochyta</taxon>
    </lineage>
</organism>
<keyword evidence="6" id="KW-0067">ATP-binding</keyword>
<dbReference type="PROSITE" id="PS51194">
    <property type="entry name" value="HELICASE_CTER"/>
    <property type="match status" value="1"/>
</dbReference>
<keyword evidence="3" id="KW-0547">Nucleotide-binding</keyword>
<dbReference type="PROSITE" id="PS51192">
    <property type="entry name" value="HELICASE_ATP_BIND_1"/>
    <property type="match status" value="1"/>
</dbReference>
<reference evidence="8 9" key="1">
    <citation type="journal article" date="2016" name="Sci. Rep.">
        <title>Draft genome sequencing and secretome analysis of fungal phytopathogen Ascochyta rabiei provides insight into the necrotrophic effector repertoire.</title>
        <authorList>
            <person name="Verma S."/>
            <person name="Gazara R.K."/>
            <person name="Nizam S."/>
            <person name="Parween S."/>
            <person name="Chattopadhyay D."/>
            <person name="Verma P.K."/>
        </authorList>
    </citation>
    <scope>NUCLEOTIDE SEQUENCE [LARGE SCALE GENOMIC DNA]</scope>
    <source>
        <strain evidence="8 9">ArDII</strain>
    </source>
</reference>
<dbReference type="AlphaFoldDB" id="A0A163EYZ2"/>
<evidence type="ECO:0000256" key="1">
    <source>
        <dbReference type="ARBA" id="ARBA00008792"/>
    </source>
</evidence>
<dbReference type="InterPro" id="IPR007502">
    <property type="entry name" value="Helicase-assoc_dom"/>
</dbReference>
<dbReference type="Pfam" id="PF04408">
    <property type="entry name" value="WHD_HA2"/>
    <property type="match status" value="1"/>
</dbReference>
<dbReference type="InterPro" id="IPR027417">
    <property type="entry name" value="P-loop_NTPase"/>
</dbReference>
<sequence length="674" mass="75382">MAEQEEFNPPIIPDLYKPPALLPIAQLKDQLLYTIETHPVTIIVGETGSGKTTQIPQYLLNAGWCASGFQIAVTQPRRIAATSVAARVAEELETPLGQKVGYSIRFEDVTSAATQVKFVTDGLLLREMLVDPLLKRYSVIMVDEAHERSLSSDVLLSLLKKVLRKREDLRVVVSSATLEAERFLDFFNPDEGEKVWGKSREEYGRIVGIQGRTHPVEVQYLAEPTNNYIDQAVEAIMDIHENEADGDILVFMTGREEIDDSIDMISDRVADLPSTKQKLMPLPLYAGLPTEEQMFVFQKAPTNTRKVILSTNIAEASVTIEGIVYVIDSGYVKLRAYDARLGIENLNVVPVSRASATQRSGRAGRTRPGKCFRLYTEQAFKNLEEATFPEIQRSNLAPVLLQLLNLGITNLIRFDYLSPPPSALVTRALDLLYSLGALDNNARLTKPLGARMAELPLEPMLSRALLNAASPDFSCLSEMLSIAAMMTLQGNAFISHNDNKAQLEKARRRFAVSEGDHLSLYNVFTAFVQNGQNVQWCRENCLNHKSLVKAVSVRKQLAAYLDRFGVKESALSVPDVLRVGGRPLAERVRRCLATGFFAHVAKMKSDGSFSTVDGKTTLWAHPSSVFFHRKADWVIYTEILSTRDKIYIRDLSTVDMDWLAEYAPEYYKVKDGRR</sequence>
<dbReference type="OrthoDB" id="10253254at2759"/>
<accession>A0A163EYZ2</accession>
<dbReference type="Pfam" id="PF07717">
    <property type="entry name" value="OB_NTP_bind"/>
    <property type="match status" value="1"/>
</dbReference>
<evidence type="ECO:0000313" key="9">
    <source>
        <dbReference type="Proteomes" id="UP000076837"/>
    </source>
</evidence>
<dbReference type="SMART" id="SM00487">
    <property type="entry name" value="DEXDc"/>
    <property type="match status" value="1"/>
</dbReference>
<protein>
    <recommendedName>
        <fullName evidence="2">RNA helicase</fullName>
        <ecNumber evidence="2">3.6.4.13</ecNumber>
    </recommendedName>
</protein>
<name>A0A163EYZ2_DIDRA</name>
<dbReference type="EMBL" id="JYNV01000179">
    <property type="protein sequence ID" value="KZM24028.1"/>
    <property type="molecule type" value="Genomic_DNA"/>
</dbReference>
<dbReference type="SMART" id="SM00847">
    <property type="entry name" value="HA2"/>
    <property type="match status" value="1"/>
</dbReference>
<dbReference type="InterPro" id="IPR048333">
    <property type="entry name" value="HA2_WH"/>
</dbReference>
<evidence type="ECO:0000313" key="8">
    <source>
        <dbReference type="EMBL" id="KZM24028.1"/>
    </source>
</evidence>
<evidence type="ECO:0000256" key="3">
    <source>
        <dbReference type="ARBA" id="ARBA00022741"/>
    </source>
</evidence>
<dbReference type="FunFam" id="3.40.50.300:FF:000767">
    <property type="entry name" value="Putative ATP-dependent RNA helicase DHX35"/>
    <property type="match status" value="1"/>
</dbReference>
<dbReference type="InterPro" id="IPR011545">
    <property type="entry name" value="DEAD/DEAH_box_helicase_dom"/>
</dbReference>
<dbReference type="InterPro" id="IPR001650">
    <property type="entry name" value="Helicase_C-like"/>
</dbReference>
<dbReference type="Pfam" id="PF21010">
    <property type="entry name" value="HA2_C"/>
    <property type="match status" value="1"/>
</dbReference>
<dbReference type="InterPro" id="IPR014001">
    <property type="entry name" value="Helicase_ATP-bd"/>
</dbReference>
<dbReference type="STRING" id="5454.A0A163EYZ2"/>
<dbReference type="FunFam" id="3.40.50.300:FF:000578">
    <property type="entry name" value="probable ATP-dependent RNA helicase DHX35"/>
    <property type="match status" value="1"/>
</dbReference>
<dbReference type="SUPFAM" id="SSF52540">
    <property type="entry name" value="P-loop containing nucleoside triphosphate hydrolases"/>
    <property type="match status" value="1"/>
</dbReference>
<dbReference type="PANTHER" id="PTHR18934">
    <property type="entry name" value="ATP-DEPENDENT RNA HELICASE"/>
    <property type="match status" value="1"/>
</dbReference>
<evidence type="ECO:0000256" key="6">
    <source>
        <dbReference type="ARBA" id="ARBA00022840"/>
    </source>
</evidence>
<dbReference type="CDD" id="cd18791">
    <property type="entry name" value="SF2_C_RHA"/>
    <property type="match status" value="1"/>
</dbReference>
<keyword evidence="4" id="KW-0378">Hydrolase</keyword>
<dbReference type="Proteomes" id="UP000076837">
    <property type="component" value="Unassembled WGS sequence"/>
</dbReference>
<comment type="catalytic activity">
    <reaction evidence="7">
        <text>ATP + H2O = ADP + phosphate + H(+)</text>
        <dbReference type="Rhea" id="RHEA:13065"/>
        <dbReference type="ChEBI" id="CHEBI:15377"/>
        <dbReference type="ChEBI" id="CHEBI:15378"/>
        <dbReference type="ChEBI" id="CHEBI:30616"/>
        <dbReference type="ChEBI" id="CHEBI:43474"/>
        <dbReference type="ChEBI" id="CHEBI:456216"/>
        <dbReference type="EC" id="3.6.4.13"/>
    </reaction>
</comment>
<comment type="caution">
    <text evidence="8">The sequence shown here is derived from an EMBL/GenBank/DDBJ whole genome shotgun (WGS) entry which is preliminary data.</text>
</comment>
<dbReference type="GO" id="GO:0003723">
    <property type="term" value="F:RNA binding"/>
    <property type="evidence" value="ECO:0007669"/>
    <property type="project" value="TreeGrafter"/>
</dbReference>
<comment type="similarity">
    <text evidence="1">Belongs to the DEAD box helicase family. DEAH subfamily.</text>
</comment>
<dbReference type="Gene3D" id="3.40.50.300">
    <property type="entry name" value="P-loop containing nucleotide triphosphate hydrolases"/>
    <property type="match status" value="2"/>
</dbReference>
<dbReference type="GO" id="GO:0005524">
    <property type="term" value="F:ATP binding"/>
    <property type="evidence" value="ECO:0007669"/>
    <property type="project" value="UniProtKB-KW"/>
</dbReference>